<accession>S2DC08</accession>
<keyword evidence="2" id="KW-1185">Reference proteome</keyword>
<reference evidence="1 2" key="1">
    <citation type="journal article" date="2013" name="Genome Announc.">
        <title>Draft Genome Sequence of Indibacter alkaliphilus Strain LW1T, Isolated from Lonar Lake, a Haloalkaline Lake in the Buldana District of Maharashtra, India.</title>
        <authorList>
            <person name="Singh A."/>
            <person name="Kumar Jangir P."/>
            <person name="Sharma R."/>
            <person name="Singh A."/>
            <person name="Kumar Pinnaka A."/>
            <person name="Shivaji S."/>
        </authorList>
    </citation>
    <scope>NUCLEOTIDE SEQUENCE [LARGE SCALE GENOMIC DNA]</scope>
    <source>
        <strain evidence="2">CCUG 57479 / KCTC 22604 / LW1</strain>
    </source>
</reference>
<dbReference type="InterPro" id="IPR006121">
    <property type="entry name" value="HMA_dom"/>
</dbReference>
<dbReference type="CDD" id="cd00371">
    <property type="entry name" value="HMA"/>
    <property type="match status" value="1"/>
</dbReference>
<comment type="caution">
    <text evidence="1">The sequence shown here is derived from an EMBL/GenBank/DDBJ whole genome shotgun (WGS) entry which is preliminary data.</text>
</comment>
<protein>
    <submittedName>
        <fullName evidence="1">Uncharacterized protein</fullName>
    </submittedName>
</protein>
<name>S2DC08_INDAL</name>
<evidence type="ECO:0000313" key="1">
    <source>
        <dbReference type="EMBL" id="EOZ96459.1"/>
    </source>
</evidence>
<organism evidence="1 2">
    <name type="scientific">Indibacter alkaliphilus (strain CCUG 57479 / KCTC 22604 / LW1)</name>
    <dbReference type="NCBI Taxonomy" id="1189612"/>
    <lineage>
        <taxon>Bacteria</taxon>
        <taxon>Pseudomonadati</taxon>
        <taxon>Bacteroidota</taxon>
        <taxon>Cytophagia</taxon>
        <taxon>Cytophagales</taxon>
        <taxon>Cyclobacteriaceae</taxon>
    </lineage>
</organism>
<gene>
    <name evidence="1" type="ORF">A33Q_2229</name>
</gene>
<sequence>MRDSRLALARNSLSDSLHLWVLGMNQKIKTMKKFKTNIKCGACVAAVKPEMDKLENTKWEVDLSHPERILTIQGEVSADRVTKALEKAGYRGEEI</sequence>
<dbReference type="InterPro" id="IPR036163">
    <property type="entry name" value="HMA_dom_sf"/>
</dbReference>
<dbReference type="AlphaFoldDB" id="S2DC08"/>
<evidence type="ECO:0000313" key="2">
    <source>
        <dbReference type="Proteomes" id="UP000006073"/>
    </source>
</evidence>
<dbReference type="eggNOG" id="COG2608">
    <property type="taxonomic scope" value="Bacteria"/>
</dbReference>
<dbReference type="SUPFAM" id="SSF55008">
    <property type="entry name" value="HMA, heavy metal-associated domain"/>
    <property type="match status" value="1"/>
</dbReference>
<dbReference type="Proteomes" id="UP000006073">
    <property type="component" value="Unassembled WGS sequence"/>
</dbReference>
<proteinExistence type="predicted"/>
<dbReference type="STRING" id="1189612.A33Q_2229"/>
<dbReference type="Gene3D" id="3.30.70.100">
    <property type="match status" value="1"/>
</dbReference>
<dbReference type="GO" id="GO:0046872">
    <property type="term" value="F:metal ion binding"/>
    <property type="evidence" value="ECO:0007669"/>
    <property type="project" value="InterPro"/>
</dbReference>
<dbReference type="EMBL" id="ALWO02000033">
    <property type="protein sequence ID" value="EOZ96459.1"/>
    <property type="molecule type" value="Genomic_DNA"/>
</dbReference>